<name>A0AA40I3T6_CNENI</name>
<proteinExistence type="predicted"/>
<comment type="caution">
    <text evidence="2">The sequence shown here is derived from an EMBL/GenBank/DDBJ whole genome shotgun (WGS) entry which is preliminary data.</text>
</comment>
<evidence type="ECO:0000313" key="2">
    <source>
        <dbReference type="EMBL" id="KAK1342513.1"/>
    </source>
</evidence>
<dbReference type="EMBL" id="JAULJE010000005">
    <property type="protein sequence ID" value="KAK1342513.1"/>
    <property type="molecule type" value="Genomic_DNA"/>
</dbReference>
<sequence length="179" mass="20598">MCSEGPSMCISNAAMERLSEAVGVGGHRVSLTVSGHAHAMKQHEMLVRHLAHQTRSVHRQLWVRRKESHQGQTSPPKPAPPCPWRPWTKHRKTRTLGAWGRPWSRRWDRRPPADGRCWRERAARCLLRDWRSSLACNARHLACRINMRFSTVVRRRDQGALGLEHIVPRAEPRGRPGRA</sequence>
<keyword evidence="3" id="KW-1185">Reference proteome</keyword>
<evidence type="ECO:0000313" key="3">
    <source>
        <dbReference type="Proteomes" id="UP001177744"/>
    </source>
</evidence>
<dbReference type="AlphaFoldDB" id="A0AA40I3T6"/>
<feature type="region of interest" description="Disordered" evidence="1">
    <location>
        <begin position="63"/>
        <end position="87"/>
    </location>
</feature>
<organism evidence="2 3">
    <name type="scientific">Cnephaeus nilssonii</name>
    <name type="common">Northern bat</name>
    <name type="synonym">Eptesicus nilssonii</name>
    <dbReference type="NCBI Taxonomy" id="3371016"/>
    <lineage>
        <taxon>Eukaryota</taxon>
        <taxon>Metazoa</taxon>
        <taxon>Chordata</taxon>
        <taxon>Craniata</taxon>
        <taxon>Vertebrata</taxon>
        <taxon>Euteleostomi</taxon>
        <taxon>Mammalia</taxon>
        <taxon>Eutheria</taxon>
        <taxon>Laurasiatheria</taxon>
        <taxon>Chiroptera</taxon>
        <taxon>Yangochiroptera</taxon>
        <taxon>Vespertilionidae</taxon>
        <taxon>Cnephaeus</taxon>
    </lineage>
</organism>
<dbReference type="Proteomes" id="UP001177744">
    <property type="component" value="Unassembled WGS sequence"/>
</dbReference>
<reference evidence="2" key="1">
    <citation type="submission" date="2023-06" db="EMBL/GenBank/DDBJ databases">
        <title>Reference genome for the Northern bat (Eptesicus nilssonii), a most northern bat species.</title>
        <authorList>
            <person name="Laine V.N."/>
            <person name="Pulliainen A.T."/>
            <person name="Lilley T.M."/>
        </authorList>
    </citation>
    <scope>NUCLEOTIDE SEQUENCE</scope>
    <source>
        <strain evidence="2">BLF_Eptnil</strain>
        <tissue evidence="2">Kidney</tissue>
    </source>
</reference>
<feature type="compositionally biased region" description="Pro residues" evidence="1">
    <location>
        <begin position="75"/>
        <end position="84"/>
    </location>
</feature>
<gene>
    <name evidence="2" type="ORF">QTO34_015278</name>
</gene>
<protein>
    <submittedName>
        <fullName evidence="2">Uncharacterized protein</fullName>
    </submittedName>
</protein>
<evidence type="ECO:0000256" key="1">
    <source>
        <dbReference type="SAM" id="MobiDB-lite"/>
    </source>
</evidence>
<accession>A0AA40I3T6</accession>